<dbReference type="HAMAP" id="MF_01328_B">
    <property type="entry name" value="Ribosomal_uL4_B"/>
    <property type="match status" value="1"/>
</dbReference>
<dbReference type="SUPFAM" id="SSF52166">
    <property type="entry name" value="Ribosomal protein L4"/>
    <property type="match status" value="1"/>
</dbReference>
<sequence length="231" mass="25362">MDKVKQKIPAKTKASETKRLEIPIYDLTGKSGSTADLTPDIFGHKENDALIAQYMRVYSQNQRQGTVSTKTRAEVVGTTAKMYRQKGTGRARHGSGKEPIFVGGGVAFGPKPRVFSKSLNKKQRRQALCISLSYKAKQKAVIGVDKDALSMKPKTKKIADLLNTLKLSGKKILFVLPQLSKNGFVLSSRNIARISLIGATTLNPYEVFQSDVLVFVGDALDVLVKHLTVKK</sequence>
<dbReference type="GO" id="GO:0006412">
    <property type="term" value="P:translation"/>
    <property type="evidence" value="ECO:0007669"/>
    <property type="project" value="UniProtKB-UniRule"/>
</dbReference>
<dbReference type="Proteomes" id="UP000177141">
    <property type="component" value="Unassembled WGS sequence"/>
</dbReference>
<dbReference type="PANTHER" id="PTHR10746:SF6">
    <property type="entry name" value="LARGE RIBOSOMAL SUBUNIT PROTEIN UL4M"/>
    <property type="match status" value="1"/>
</dbReference>
<keyword evidence="3 5" id="KW-0687">Ribonucleoprotein</keyword>
<proteinExistence type="inferred from homology"/>
<evidence type="ECO:0000256" key="4">
    <source>
        <dbReference type="ARBA" id="ARBA00035244"/>
    </source>
</evidence>
<protein>
    <recommendedName>
        <fullName evidence="4 5">Large ribosomal subunit protein uL4</fullName>
    </recommendedName>
</protein>
<dbReference type="NCBIfam" id="TIGR03953">
    <property type="entry name" value="rplD_bact"/>
    <property type="match status" value="1"/>
</dbReference>
<evidence type="ECO:0000256" key="1">
    <source>
        <dbReference type="ARBA" id="ARBA00010528"/>
    </source>
</evidence>
<dbReference type="GO" id="GO:0019843">
    <property type="term" value="F:rRNA binding"/>
    <property type="evidence" value="ECO:0007669"/>
    <property type="project" value="UniProtKB-UniRule"/>
</dbReference>
<gene>
    <name evidence="5" type="primary">rplD</name>
    <name evidence="6" type="ORF">A3A93_02045</name>
</gene>
<comment type="function">
    <text evidence="5">One of the primary rRNA binding proteins, this protein initially binds near the 5'-end of the 23S rRNA. It is important during the early stages of 50S assembly. It makes multiple contacts with different domains of the 23S rRNA in the assembled 50S subunit and ribosome.</text>
</comment>
<dbReference type="Gene3D" id="3.40.1370.10">
    <property type="match status" value="1"/>
</dbReference>
<evidence type="ECO:0000256" key="2">
    <source>
        <dbReference type="ARBA" id="ARBA00022980"/>
    </source>
</evidence>
<accession>A0A1F7IY19</accession>
<dbReference type="Pfam" id="PF00573">
    <property type="entry name" value="Ribosomal_L4"/>
    <property type="match status" value="1"/>
</dbReference>
<evidence type="ECO:0000313" key="6">
    <source>
        <dbReference type="EMBL" id="OGK48231.1"/>
    </source>
</evidence>
<dbReference type="InterPro" id="IPR002136">
    <property type="entry name" value="Ribosomal_uL4"/>
</dbReference>
<keyword evidence="2 5" id="KW-0689">Ribosomal protein</keyword>
<comment type="similarity">
    <text evidence="1 5">Belongs to the universal ribosomal protein uL4 family.</text>
</comment>
<dbReference type="PANTHER" id="PTHR10746">
    <property type="entry name" value="50S RIBOSOMAL PROTEIN L4"/>
    <property type="match status" value="1"/>
</dbReference>
<dbReference type="GO" id="GO:0003735">
    <property type="term" value="F:structural constituent of ribosome"/>
    <property type="evidence" value="ECO:0007669"/>
    <property type="project" value="InterPro"/>
</dbReference>
<dbReference type="GO" id="GO:1990904">
    <property type="term" value="C:ribonucleoprotein complex"/>
    <property type="evidence" value="ECO:0007669"/>
    <property type="project" value="UniProtKB-KW"/>
</dbReference>
<dbReference type="STRING" id="1802061.A3A93_02045"/>
<reference evidence="6 7" key="1">
    <citation type="journal article" date="2016" name="Nat. Commun.">
        <title>Thousands of microbial genomes shed light on interconnected biogeochemical processes in an aquifer system.</title>
        <authorList>
            <person name="Anantharaman K."/>
            <person name="Brown C.T."/>
            <person name="Hug L.A."/>
            <person name="Sharon I."/>
            <person name="Castelle C.J."/>
            <person name="Probst A.J."/>
            <person name="Thomas B.C."/>
            <person name="Singh A."/>
            <person name="Wilkins M.J."/>
            <person name="Karaoz U."/>
            <person name="Brodie E.L."/>
            <person name="Williams K.H."/>
            <person name="Hubbard S.S."/>
            <person name="Banfield J.F."/>
        </authorList>
    </citation>
    <scope>NUCLEOTIDE SEQUENCE [LARGE SCALE GENOMIC DNA]</scope>
</reference>
<name>A0A1F7IY19_9BACT</name>
<evidence type="ECO:0000256" key="5">
    <source>
        <dbReference type="HAMAP-Rule" id="MF_01328"/>
    </source>
</evidence>
<dbReference type="GO" id="GO:0005840">
    <property type="term" value="C:ribosome"/>
    <property type="evidence" value="ECO:0007669"/>
    <property type="project" value="UniProtKB-KW"/>
</dbReference>
<keyword evidence="5" id="KW-0699">rRNA-binding</keyword>
<evidence type="ECO:0000256" key="3">
    <source>
        <dbReference type="ARBA" id="ARBA00023274"/>
    </source>
</evidence>
<dbReference type="AlphaFoldDB" id="A0A1F7IY19"/>
<keyword evidence="5" id="KW-0694">RNA-binding</keyword>
<dbReference type="InterPro" id="IPR023574">
    <property type="entry name" value="Ribosomal_uL4_dom_sf"/>
</dbReference>
<organism evidence="6 7">
    <name type="scientific">Candidatus Roizmanbacteria bacterium RIFCSPLOWO2_01_FULL_38_12</name>
    <dbReference type="NCBI Taxonomy" id="1802061"/>
    <lineage>
        <taxon>Bacteria</taxon>
        <taxon>Candidatus Roizmaniibacteriota</taxon>
    </lineage>
</organism>
<dbReference type="EMBL" id="MGAL01000018">
    <property type="protein sequence ID" value="OGK48231.1"/>
    <property type="molecule type" value="Genomic_DNA"/>
</dbReference>
<evidence type="ECO:0000313" key="7">
    <source>
        <dbReference type="Proteomes" id="UP000177141"/>
    </source>
</evidence>
<comment type="subunit">
    <text evidence="5">Part of the 50S ribosomal subunit.</text>
</comment>
<comment type="caution">
    <text evidence="6">The sequence shown here is derived from an EMBL/GenBank/DDBJ whole genome shotgun (WGS) entry which is preliminary data.</text>
</comment>
<comment type="function">
    <text evidence="5">Forms part of the polypeptide exit tunnel.</text>
</comment>
<dbReference type="InterPro" id="IPR013005">
    <property type="entry name" value="Ribosomal_uL4-like"/>
</dbReference>